<sequence length="206" mass="23364">MWVKSILVSVLLMAASAAASNSTFQCAPDGKQGILIAEKYAAASYPLVVSNESTAEGIYPLVRSQAMTKDLENNSTAKFQMYKCHQKDIIPQLNSTFWQIRHASGDLCVSMQAPPKKYAQGTIGFQLRTSENRMVVKNCTEPQGKAFHDQVFYEQDSLHLVQFNALKNVSRRAPRFKGRDVFLVQQLNNWEPKHDYYLYFSTFHKA</sequence>
<dbReference type="AlphaFoldDB" id="A0AAF0E7H8"/>
<keyword evidence="3" id="KW-1185">Reference proteome</keyword>
<evidence type="ECO:0000256" key="1">
    <source>
        <dbReference type="SAM" id="SignalP"/>
    </source>
</evidence>
<evidence type="ECO:0000313" key="2">
    <source>
        <dbReference type="EMBL" id="WFD19736.1"/>
    </source>
</evidence>
<accession>A0AAF0E7H8</accession>
<gene>
    <name evidence="2" type="ORF">MCAP1_001972</name>
</gene>
<keyword evidence="1" id="KW-0732">Signal</keyword>
<name>A0AAF0E7H8_9BASI</name>
<evidence type="ECO:0000313" key="3">
    <source>
        <dbReference type="Proteomes" id="UP001220961"/>
    </source>
</evidence>
<proteinExistence type="predicted"/>
<dbReference type="Proteomes" id="UP001220961">
    <property type="component" value="Chromosome 4"/>
</dbReference>
<protein>
    <submittedName>
        <fullName evidence="2">Uncharacterized protein</fullName>
    </submittedName>
</protein>
<reference evidence="2" key="1">
    <citation type="submission" date="2023-03" db="EMBL/GenBank/DDBJ databases">
        <title>Mating type loci evolution in Malassezia.</title>
        <authorList>
            <person name="Coelho M.A."/>
        </authorList>
    </citation>
    <scope>NUCLEOTIDE SEQUENCE</scope>
    <source>
        <strain evidence="2">CBS 10434</strain>
    </source>
</reference>
<feature type="chain" id="PRO_5042167960" evidence="1">
    <location>
        <begin position="20"/>
        <end position="206"/>
    </location>
</feature>
<feature type="signal peptide" evidence="1">
    <location>
        <begin position="1"/>
        <end position="19"/>
    </location>
</feature>
<organism evidence="2 3">
    <name type="scientific">Malassezia caprae</name>
    <dbReference type="NCBI Taxonomy" id="1381934"/>
    <lineage>
        <taxon>Eukaryota</taxon>
        <taxon>Fungi</taxon>
        <taxon>Dikarya</taxon>
        <taxon>Basidiomycota</taxon>
        <taxon>Ustilaginomycotina</taxon>
        <taxon>Malasseziomycetes</taxon>
        <taxon>Malasseziales</taxon>
        <taxon>Malasseziaceae</taxon>
        <taxon>Malassezia</taxon>
    </lineage>
</organism>
<dbReference type="EMBL" id="CP119911">
    <property type="protein sequence ID" value="WFD19736.1"/>
    <property type="molecule type" value="Genomic_DNA"/>
</dbReference>